<keyword evidence="3" id="KW-1185">Reference proteome</keyword>
<organism evidence="2 3">
    <name type="scientific">Pseudocercospora fuligena</name>
    <dbReference type="NCBI Taxonomy" id="685502"/>
    <lineage>
        <taxon>Eukaryota</taxon>
        <taxon>Fungi</taxon>
        <taxon>Dikarya</taxon>
        <taxon>Ascomycota</taxon>
        <taxon>Pezizomycotina</taxon>
        <taxon>Dothideomycetes</taxon>
        <taxon>Dothideomycetidae</taxon>
        <taxon>Mycosphaerellales</taxon>
        <taxon>Mycosphaerellaceae</taxon>
        <taxon>Pseudocercospora</taxon>
    </lineage>
</organism>
<dbReference type="AlphaFoldDB" id="A0A8H6R6Y0"/>
<dbReference type="PANTHER" id="PTHR38795">
    <property type="entry name" value="DUF6604 DOMAIN-CONTAINING PROTEIN"/>
    <property type="match status" value="1"/>
</dbReference>
<dbReference type="Proteomes" id="UP000660729">
    <property type="component" value="Unassembled WGS sequence"/>
</dbReference>
<protein>
    <recommendedName>
        <fullName evidence="1">DUF6604 domain-containing protein</fullName>
    </recommendedName>
</protein>
<accession>A0A8H6R6Y0</accession>
<evidence type="ECO:0000313" key="3">
    <source>
        <dbReference type="Proteomes" id="UP000660729"/>
    </source>
</evidence>
<sequence length="777" mass="86918">TYKAGTNKLISWLVTNARRAGADLSFLVDKQILTGNTKSLTKYQVPVKELSGLAKAIANASPKIAVPSSILTLARSVVNLRKQATAFLARLTKSKQARANAPDAGHRHFIKVLEQIIVILQSESEDSIDPDDVTNVFSALTLEEPATEDETASAAPKDDETDNGEYELEFVELDDIIKIFLPVTRLLTTFVSSFAFFKDINELREHIHGLWQDYRLGKLDLMSAAVTTDTALGIMKQTSEELGQSVQNLSHWTSMVKTLTTYVNAFGDTTDEFSAWVCAGSAYKLKKFSEILNPDTLPVMKPGHFGVYNPKQDRFQLSGREREHEDVIVLMELLPEFAKMSRLKMELPVPDELTTGLMKMMDACTIDALPMHAIFATEVLLDIHHVLREDAERPFEELQAVGKRVIIAADAWLGNARIRPLTIWPSKNDDILKQVRAVAQEWTQNDIIAEACANTRSKVPGKPRPHWLLRNHPVLSGLLVFQINALLQEAGMNVCTSWGSIIYPAHIYNAAKQSADLDSAWPDMDYLISVHSPQRIFVGAPPTDAAEYLKRFLLAMGASASNFARNRRPGGRALIVPSKKGPRGLKTTSPVKDVFGPKYIYRESKAVPLTTPNLVAMLAVASKAERTSTPSVELQAFSREMLLQKQFTPIQLLTIVREGVAAEELHLLFDYFAIHRKGYEILQTLQTRLHDRFVKYFGPAYLEDKVQLPFIVGYIFEVVRGSDRIAEDLRIDQDLRASRMLYEASEVLRETLEADHGAQSIEKARALSHARRSANRK</sequence>
<dbReference type="PANTHER" id="PTHR38795:SF1">
    <property type="entry name" value="DUF6604 DOMAIN-CONTAINING PROTEIN"/>
    <property type="match status" value="1"/>
</dbReference>
<evidence type="ECO:0000313" key="2">
    <source>
        <dbReference type="EMBL" id="KAF7186234.1"/>
    </source>
</evidence>
<reference evidence="2" key="1">
    <citation type="submission" date="2020-04" db="EMBL/GenBank/DDBJ databases">
        <title>Draft genome resource of the tomato pathogen Pseudocercospora fuligena.</title>
        <authorList>
            <person name="Zaccaron A."/>
        </authorList>
    </citation>
    <scope>NUCLEOTIDE SEQUENCE</scope>
    <source>
        <strain evidence="2">PF001</strain>
    </source>
</reference>
<proteinExistence type="predicted"/>
<dbReference type="InterPro" id="IPR046539">
    <property type="entry name" value="DUF6604"/>
</dbReference>
<name>A0A8H6R6Y0_9PEZI</name>
<dbReference type="OrthoDB" id="3646957at2759"/>
<comment type="caution">
    <text evidence="2">The sequence shown here is derived from an EMBL/GenBank/DDBJ whole genome shotgun (WGS) entry which is preliminary data.</text>
</comment>
<dbReference type="Pfam" id="PF20253">
    <property type="entry name" value="DUF6604"/>
    <property type="match status" value="1"/>
</dbReference>
<gene>
    <name evidence="2" type="ORF">HII31_12476</name>
</gene>
<dbReference type="EMBL" id="JABCIY010000261">
    <property type="protein sequence ID" value="KAF7186234.1"/>
    <property type="molecule type" value="Genomic_DNA"/>
</dbReference>
<feature type="domain" description="DUF6604" evidence="1">
    <location>
        <begin position="1"/>
        <end position="242"/>
    </location>
</feature>
<feature type="non-terminal residue" evidence="2">
    <location>
        <position position="777"/>
    </location>
</feature>
<evidence type="ECO:0000259" key="1">
    <source>
        <dbReference type="Pfam" id="PF20253"/>
    </source>
</evidence>